<keyword evidence="5" id="KW-1185">Reference proteome</keyword>
<evidence type="ECO:0000256" key="2">
    <source>
        <dbReference type="ARBA" id="ARBA00022679"/>
    </source>
</evidence>
<dbReference type="PANTHER" id="PTHR23416">
    <property type="entry name" value="SIALIC ACID SYNTHASE-RELATED"/>
    <property type="match status" value="1"/>
</dbReference>
<dbReference type="PROSITE" id="PS00101">
    <property type="entry name" value="HEXAPEP_TRANSFERASES"/>
    <property type="match status" value="1"/>
</dbReference>
<evidence type="ECO:0000256" key="1">
    <source>
        <dbReference type="ARBA" id="ARBA00007274"/>
    </source>
</evidence>
<dbReference type="AlphaFoldDB" id="R8BXN6"/>
<sequence>MAAPKVDLEENRRRMAAEELYYAFTPDLVADRRRCRLAFEAYNRAGDVSRRRLVELWKDVTNDKTPLPPQAPTDEEDEAQLEDYPWVDGPIKLDYGYNVNGGHPLDPSIRNGTRGPEFGKPITIGEDCWLGGNVIVVPGVTIGKGATVGAGSVVTKDVPPYTVVVGNPARILKKIEVSDTGAAADSESGVEVLTGESVPTI</sequence>
<proteinExistence type="inferred from homology"/>
<gene>
    <name evidence="4" type="ORF">UCRPA7_364</name>
</gene>
<dbReference type="KEGG" id="tmn:UCRPA7_364"/>
<dbReference type="SUPFAM" id="SSF51161">
    <property type="entry name" value="Trimeric LpxA-like enzymes"/>
    <property type="match status" value="1"/>
</dbReference>
<reference evidence="5" key="1">
    <citation type="journal article" date="2013" name="Genome Announc.">
        <title>Draft genome sequence of the ascomycete Phaeoacremonium aleophilum strain UCR-PA7, a causal agent of the esca disease complex in grapevines.</title>
        <authorList>
            <person name="Blanco-Ulate B."/>
            <person name="Rolshausen P."/>
            <person name="Cantu D."/>
        </authorList>
    </citation>
    <scope>NUCLEOTIDE SEQUENCE [LARGE SCALE GENOMIC DNA]</scope>
    <source>
        <strain evidence="5">UCR-PA7</strain>
    </source>
</reference>
<feature type="domain" description="Maltose/galactoside acetyltransferase" evidence="3">
    <location>
        <begin position="12"/>
        <end position="62"/>
    </location>
</feature>
<dbReference type="OrthoDB" id="25818at2759"/>
<dbReference type="eggNOG" id="KOG4750">
    <property type="taxonomic scope" value="Eukaryota"/>
</dbReference>
<evidence type="ECO:0000313" key="5">
    <source>
        <dbReference type="Proteomes" id="UP000014074"/>
    </source>
</evidence>
<dbReference type="Proteomes" id="UP000014074">
    <property type="component" value="Unassembled WGS sequence"/>
</dbReference>
<dbReference type="EMBL" id="KB932800">
    <property type="protein sequence ID" value="EOO04102.1"/>
    <property type="molecule type" value="Genomic_DNA"/>
</dbReference>
<evidence type="ECO:0000259" key="3">
    <source>
        <dbReference type="SMART" id="SM01266"/>
    </source>
</evidence>
<evidence type="ECO:0000313" key="4">
    <source>
        <dbReference type="EMBL" id="EOO04102.1"/>
    </source>
</evidence>
<organism evidence="4 5">
    <name type="scientific">Phaeoacremonium minimum (strain UCR-PA7)</name>
    <name type="common">Esca disease fungus</name>
    <name type="synonym">Togninia minima</name>
    <dbReference type="NCBI Taxonomy" id="1286976"/>
    <lineage>
        <taxon>Eukaryota</taxon>
        <taxon>Fungi</taxon>
        <taxon>Dikarya</taxon>
        <taxon>Ascomycota</taxon>
        <taxon>Pezizomycotina</taxon>
        <taxon>Sordariomycetes</taxon>
        <taxon>Sordariomycetidae</taxon>
        <taxon>Togniniales</taxon>
        <taxon>Togniniaceae</taxon>
        <taxon>Phaeoacremonium</taxon>
    </lineage>
</organism>
<dbReference type="InterPro" id="IPR001451">
    <property type="entry name" value="Hexapep"/>
</dbReference>
<dbReference type="SMART" id="SM01266">
    <property type="entry name" value="Mac"/>
    <property type="match status" value="1"/>
</dbReference>
<comment type="similarity">
    <text evidence="1">Belongs to the transferase hexapeptide repeat family.</text>
</comment>
<dbReference type="InterPro" id="IPR018357">
    <property type="entry name" value="Hexapep_transf_CS"/>
</dbReference>
<protein>
    <submittedName>
        <fullName evidence="4">Putative galactoside o-acetyltransferase protein</fullName>
    </submittedName>
</protein>
<dbReference type="InterPro" id="IPR011004">
    <property type="entry name" value="Trimer_LpxA-like_sf"/>
</dbReference>
<dbReference type="InterPro" id="IPR024688">
    <property type="entry name" value="Mac_dom"/>
</dbReference>
<dbReference type="Pfam" id="PF14602">
    <property type="entry name" value="Hexapep_2"/>
    <property type="match status" value="1"/>
</dbReference>
<dbReference type="GeneID" id="19324006"/>
<dbReference type="GO" id="GO:0008374">
    <property type="term" value="F:O-acyltransferase activity"/>
    <property type="evidence" value="ECO:0007669"/>
    <property type="project" value="TreeGrafter"/>
</dbReference>
<dbReference type="RefSeq" id="XP_007911151.1">
    <property type="nucleotide sequence ID" value="XM_007912960.1"/>
</dbReference>
<accession>R8BXN6</accession>
<dbReference type="GO" id="GO:0016407">
    <property type="term" value="F:acetyltransferase activity"/>
    <property type="evidence" value="ECO:0007669"/>
    <property type="project" value="InterPro"/>
</dbReference>
<dbReference type="HOGENOM" id="CLU_051638_3_1_1"/>
<name>R8BXN6_PHAM7</name>
<dbReference type="Pfam" id="PF12464">
    <property type="entry name" value="Mac"/>
    <property type="match status" value="1"/>
</dbReference>
<dbReference type="Gene3D" id="2.160.10.10">
    <property type="entry name" value="Hexapeptide repeat proteins"/>
    <property type="match status" value="2"/>
</dbReference>
<dbReference type="InterPro" id="IPR051159">
    <property type="entry name" value="Hexapeptide_acetyltransf"/>
</dbReference>
<keyword evidence="2 4" id="KW-0808">Transferase</keyword>
<dbReference type="PANTHER" id="PTHR23416:SF54">
    <property type="entry name" value="ACETYLTRANSFERASE, CYSE_LACA_LPXA_NODL FAMILY (AFU_ORTHOLOGUE AFUA_2G08430)-RELATED"/>
    <property type="match status" value="1"/>
</dbReference>